<dbReference type="EMBL" id="PSQE01000006">
    <property type="protein sequence ID" value="RHN52024.1"/>
    <property type="molecule type" value="Genomic_DNA"/>
</dbReference>
<gene>
    <name evidence="1" type="ORF">MtrunA17_Chr6g0475881</name>
</gene>
<name>A0A396HJK3_MEDTR</name>
<proteinExistence type="predicted"/>
<comment type="caution">
    <text evidence="1">The sequence shown here is derived from an EMBL/GenBank/DDBJ whole genome shotgun (WGS) entry which is preliminary data.</text>
</comment>
<dbReference type="AlphaFoldDB" id="A0A396HJK3"/>
<evidence type="ECO:0000313" key="2">
    <source>
        <dbReference type="Proteomes" id="UP000265566"/>
    </source>
</evidence>
<dbReference type="Proteomes" id="UP000265566">
    <property type="component" value="Chromosome 6"/>
</dbReference>
<sequence>MVRRKPDCEVILGAVKLNSRGLYKALQINKRGRLQTLHRHYMQQREELWG</sequence>
<evidence type="ECO:0000313" key="1">
    <source>
        <dbReference type="EMBL" id="RHN52024.1"/>
    </source>
</evidence>
<dbReference type="Gramene" id="rna36638">
    <property type="protein sequence ID" value="RHN52024.1"/>
    <property type="gene ID" value="gene36638"/>
</dbReference>
<protein>
    <submittedName>
        <fullName evidence="1">Uncharacterized protein</fullName>
    </submittedName>
</protein>
<reference evidence="2" key="1">
    <citation type="journal article" date="2018" name="Nat. Plants">
        <title>Whole-genome landscape of Medicago truncatula symbiotic genes.</title>
        <authorList>
            <person name="Pecrix Y."/>
            <person name="Staton S.E."/>
            <person name="Sallet E."/>
            <person name="Lelandais-Briere C."/>
            <person name="Moreau S."/>
            <person name="Carrere S."/>
            <person name="Blein T."/>
            <person name="Jardinaud M.F."/>
            <person name="Latrasse D."/>
            <person name="Zouine M."/>
            <person name="Zahm M."/>
            <person name="Kreplak J."/>
            <person name="Mayjonade B."/>
            <person name="Satge C."/>
            <person name="Perez M."/>
            <person name="Cauet S."/>
            <person name="Marande W."/>
            <person name="Chantry-Darmon C."/>
            <person name="Lopez-Roques C."/>
            <person name="Bouchez O."/>
            <person name="Berard A."/>
            <person name="Debelle F."/>
            <person name="Munos S."/>
            <person name="Bendahmane A."/>
            <person name="Berges H."/>
            <person name="Niebel A."/>
            <person name="Buitink J."/>
            <person name="Frugier F."/>
            <person name="Benhamed M."/>
            <person name="Crespi M."/>
            <person name="Gouzy J."/>
            <person name="Gamas P."/>
        </authorList>
    </citation>
    <scope>NUCLEOTIDE SEQUENCE [LARGE SCALE GENOMIC DNA]</scope>
    <source>
        <strain evidence="2">cv. Jemalong A17</strain>
    </source>
</reference>
<accession>A0A396HJK3</accession>
<organism evidence="1 2">
    <name type="scientific">Medicago truncatula</name>
    <name type="common">Barrel medic</name>
    <name type="synonym">Medicago tribuloides</name>
    <dbReference type="NCBI Taxonomy" id="3880"/>
    <lineage>
        <taxon>Eukaryota</taxon>
        <taxon>Viridiplantae</taxon>
        <taxon>Streptophyta</taxon>
        <taxon>Embryophyta</taxon>
        <taxon>Tracheophyta</taxon>
        <taxon>Spermatophyta</taxon>
        <taxon>Magnoliopsida</taxon>
        <taxon>eudicotyledons</taxon>
        <taxon>Gunneridae</taxon>
        <taxon>Pentapetalae</taxon>
        <taxon>rosids</taxon>
        <taxon>fabids</taxon>
        <taxon>Fabales</taxon>
        <taxon>Fabaceae</taxon>
        <taxon>Papilionoideae</taxon>
        <taxon>50 kb inversion clade</taxon>
        <taxon>NPAAA clade</taxon>
        <taxon>Hologalegina</taxon>
        <taxon>IRL clade</taxon>
        <taxon>Trifolieae</taxon>
        <taxon>Medicago</taxon>
    </lineage>
</organism>